<accession>A0A5C6MTR0</accession>
<feature type="domain" description="Sushi" evidence="10">
    <location>
        <begin position="129"/>
        <end position="189"/>
    </location>
</feature>
<dbReference type="SMART" id="SM00034">
    <property type="entry name" value="CLECT"/>
    <property type="match status" value="1"/>
</dbReference>
<evidence type="ECO:0000256" key="3">
    <source>
        <dbReference type="ARBA" id="ARBA00022729"/>
    </source>
</evidence>
<dbReference type="SMART" id="SM00032">
    <property type="entry name" value="CCP"/>
    <property type="match status" value="1"/>
</dbReference>
<evidence type="ECO:0000259" key="9">
    <source>
        <dbReference type="PROSITE" id="PS50041"/>
    </source>
</evidence>
<evidence type="ECO:0000256" key="1">
    <source>
        <dbReference type="ARBA" id="ARBA00004613"/>
    </source>
</evidence>
<keyword evidence="4" id="KW-0677">Repeat</keyword>
<dbReference type="Proteomes" id="UP000324091">
    <property type="component" value="Chromosome 7"/>
</dbReference>
<evidence type="ECO:0000256" key="5">
    <source>
        <dbReference type="ARBA" id="ARBA00023157"/>
    </source>
</evidence>
<dbReference type="EMBL" id="RHFK02000020">
    <property type="protein sequence ID" value="TWW57718.1"/>
    <property type="molecule type" value="Genomic_DNA"/>
</dbReference>
<dbReference type="SUPFAM" id="SSF57535">
    <property type="entry name" value="Complement control module/SCR domain"/>
    <property type="match status" value="1"/>
</dbReference>
<dbReference type="InterPro" id="IPR018378">
    <property type="entry name" value="C-type_lectin_CS"/>
</dbReference>
<sequence length="254" mass="29760">TEGCDHTWRKFHGHCYRYFSRRHTWEDAEKDCREHNGHLASIHSPAEQNFIRGLSHDNTWIGLNDRTVEDDFQWTDKMDLQYEDWRENQPDNFFAGGEDCVVMIAHENGKWNDVPCNYNLPYVCKKGTVLCGAPPPVENAFLIGRKRSHYDIHSVVRYQCAEGFLQRHVPTAKCRANGKWDRPKIICIKYVRGSDLIWWHATGRSLFCGPRRAGRHRRHHHKGRRERRKHRRHGHRQGGHHGGGAGQGHNHGHF</sequence>
<evidence type="ECO:0000256" key="2">
    <source>
        <dbReference type="ARBA" id="ARBA00022525"/>
    </source>
</evidence>
<dbReference type="PROSITE" id="PS50041">
    <property type="entry name" value="C_TYPE_LECTIN_2"/>
    <property type="match status" value="1"/>
</dbReference>
<gene>
    <name evidence="11" type="ORF">D4764_07G0004370</name>
</gene>
<reference evidence="11 12" key="1">
    <citation type="submission" date="2019-04" db="EMBL/GenBank/DDBJ databases">
        <title>Chromosome genome assembly for Takifugu flavidus.</title>
        <authorList>
            <person name="Xiao S."/>
        </authorList>
    </citation>
    <scope>NUCLEOTIDE SEQUENCE [LARGE SCALE GENOMIC DNA]</scope>
    <source>
        <strain evidence="11">HTHZ2018</strain>
        <tissue evidence="11">Muscle</tissue>
    </source>
</reference>
<dbReference type="GO" id="GO:0005615">
    <property type="term" value="C:extracellular space"/>
    <property type="evidence" value="ECO:0007669"/>
    <property type="project" value="TreeGrafter"/>
</dbReference>
<dbReference type="InterPro" id="IPR016186">
    <property type="entry name" value="C-type_lectin-like/link_sf"/>
</dbReference>
<dbReference type="GO" id="GO:0072534">
    <property type="term" value="C:perineuronal net"/>
    <property type="evidence" value="ECO:0007669"/>
    <property type="project" value="TreeGrafter"/>
</dbReference>
<dbReference type="InterPro" id="IPR016187">
    <property type="entry name" value="CTDL_fold"/>
</dbReference>
<keyword evidence="2" id="KW-0964">Secreted</keyword>
<dbReference type="InterPro" id="IPR001304">
    <property type="entry name" value="C-type_lectin-like"/>
</dbReference>
<feature type="compositionally biased region" description="Gly residues" evidence="8">
    <location>
        <begin position="240"/>
        <end position="254"/>
    </location>
</feature>
<dbReference type="Pfam" id="PF00084">
    <property type="entry name" value="Sushi"/>
    <property type="match status" value="1"/>
</dbReference>
<dbReference type="CDD" id="cd00033">
    <property type="entry name" value="CCP"/>
    <property type="match status" value="1"/>
</dbReference>
<evidence type="ECO:0000313" key="12">
    <source>
        <dbReference type="Proteomes" id="UP000324091"/>
    </source>
</evidence>
<keyword evidence="5 7" id="KW-1015">Disulfide bond</keyword>
<feature type="region of interest" description="Disordered" evidence="8">
    <location>
        <begin position="210"/>
        <end position="254"/>
    </location>
</feature>
<feature type="domain" description="C-type lectin" evidence="9">
    <location>
        <begin position="11"/>
        <end position="125"/>
    </location>
</feature>
<evidence type="ECO:0000256" key="6">
    <source>
        <dbReference type="ARBA" id="ARBA00023180"/>
    </source>
</evidence>
<dbReference type="Gene3D" id="3.10.100.10">
    <property type="entry name" value="Mannose-Binding Protein A, subunit A"/>
    <property type="match status" value="1"/>
</dbReference>
<organism evidence="11 12">
    <name type="scientific">Takifugu flavidus</name>
    <name type="common">sansaifugu</name>
    <dbReference type="NCBI Taxonomy" id="433684"/>
    <lineage>
        <taxon>Eukaryota</taxon>
        <taxon>Metazoa</taxon>
        <taxon>Chordata</taxon>
        <taxon>Craniata</taxon>
        <taxon>Vertebrata</taxon>
        <taxon>Euteleostomi</taxon>
        <taxon>Actinopterygii</taxon>
        <taxon>Neopterygii</taxon>
        <taxon>Teleostei</taxon>
        <taxon>Neoteleostei</taxon>
        <taxon>Acanthomorphata</taxon>
        <taxon>Eupercaria</taxon>
        <taxon>Tetraodontiformes</taxon>
        <taxon>Tetradontoidea</taxon>
        <taxon>Tetraodontidae</taxon>
        <taxon>Takifugu</taxon>
    </lineage>
</organism>
<dbReference type="InterPro" id="IPR000436">
    <property type="entry name" value="Sushi_SCR_CCP_dom"/>
</dbReference>
<feature type="disulfide bond" evidence="7">
    <location>
        <begin position="160"/>
        <end position="187"/>
    </location>
</feature>
<evidence type="ECO:0000256" key="8">
    <source>
        <dbReference type="SAM" id="MobiDB-lite"/>
    </source>
</evidence>
<dbReference type="InterPro" id="IPR050691">
    <property type="entry name" value="Hyaluronan_bind_Proteoglycan"/>
</dbReference>
<dbReference type="InterPro" id="IPR035976">
    <property type="entry name" value="Sushi/SCR/CCP_sf"/>
</dbReference>
<name>A0A5C6MTR0_9TELE</name>
<dbReference type="GO" id="GO:0010001">
    <property type="term" value="P:glial cell differentiation"/>
    <property type="evidence" value="ECO:0007669"/>
    <property type="project" value="TreeGrafter"/>
</dbReference>
<evidence type="ECO:0000313" key="11">
    <source>
        <dbReference type="EMBL" id="TWW57718.1"/>
    </source>
</evidence>
<dbReference type="PANTHER" id="PTHR22804">
    <property type="entry name" value="AGGRECAN/VERSICAN PROTEOGLYCAN"/>
    <property type="match status" value="1"/>
</dbReference>
<dbReference type="PROSITE" id="PS50923">
    <property type="entry name" value="SUSHI"/>
    <property type="match status" value="1"/>
</dbReference>
<comment type="caution">
    <text evidence="11">The sequence shown here is derived from an EMBL/GenBank/DDBJ whole genome shotgun (WGS) entry which is preliminary data.</text>
</comment>
<evidence type="ECO:0000256" key="4">
    <source>
        <dbReference type="ARBA" id="ARBA00022737"/>
    </source>
</evidence>
<dbReference type="GO" id="GO:0045202">
    <property type="term" value="C:synapse"/>
    <property type="evidence" value="ECO:0007669"/>
    <property type="project" value="TreeGrafter"/>
</dbReference>
<comment type="subcellular location">
    <subcellularLocation>
        <location evidence="1">Secreted</location>
    </subcellularLocation>
</comment>
<dbReference type="FunFam" id="3.10.100.10:FF:000003">
    <property type="entry name" value="Versican core protein"/>
    <property type="match status" value="1"/>
</dbReference>
<evidence type="ECO:0000259" key="10">
    <source>
        <dbReference type="PROSITE" id="PS50923"/>
    </source>
</evidence>
<dbReference type="PROSITE" id="PS00615">
    <property type="entry name" value="C_TYPE_LECTIN_1"/>
    <property type="match status" value="1"/>
</dbReference>
<feature type="non-terminal residue" evidence="11">
    <location>
        <position position="1"/>
    </location>
</feature>
<dbReference type="GO" id="GO:0007417">
    <property type="term" value="P:central nervous system development"/>
    <property type="evidence" value="ECO:0007669"/>
    <property type="project" value="TreeGrafter"/>
</dbReference>
<dbReference type="GO" id="GO:0001501">
    <property type="term" value="P:skeletal system development"/>
    <property type="evidence" value="ECO:0007669"/>
    <property type="project" value="TreeGrafter"/>
</dbReference>
<dbReference type="SUPFAM" id="SSF56436">
    <property type="entry name" value="C-type lectin-like"/>
    <property type="match status" value="1"/>
</dbReference>
<feature type="disulfide bond" evidence="7">
    <location>
        <begin position="131"/>
        <end position="174"/>
    </location>
</feature>
<keyword evidence="7" id="KW-0768">Sushi</keyword>
<dbReference type="Gene3D" id="2.10.70.10">
    <property type="entry name" value="Complement Module, domain 1"/>
    <property type="match status" value="1"/>
</dbReference>
<dbReference type="FunFam" id="2.10.70.10:FF:000003">
    <property type="entry name" value="Versican core protein"/>
    <property type="match status" value="1"/>
</dbReference>
<dbReference type="Pfam" id="PF00059">
    <property type="entry name" value="Lectin_C"/>
    <property type="match status" value="1"/>
</dbReference>
<proteinExistence type="predicted"/>
<dbReference type="PANTHER" id="PTHR22804:SF24">
    <property type="entry name" value="NEUROCAN CORE PROTEIN"/>
    <property type="match status" value="1"/>
</dbReference>
<evidence type="ECO:0000256" key="7">
    <source>
        <dbReference type="PROSITE-ProRule" id="PRU00302"/>
    </source>
</evidence>
<keyword evidence="6" id="KW-0325">Glycoprotein</keyword>
<dbReference type="GO" id="GO:0002052">
    <property type="term" value="P:positive regulation of neuroblast proliferation"/>
    <property type="evidence" value="ECO:0007669"/>
    <property type="project" value="TreeGrafter"/>
</dbReference>
<dbReference type="AlphaFoldDB" id="A0A5C6MTR0"/>
<feature type="compositionally biased region" description="Basic residues" evidence="8">
    <location>
        <begin position="212"/>
        <end position="239"/>
    </location>
</feature>
<keyword evidence="3" id="KW-0732">Signal</keyword>
<protein>
    <submittedName>
        <fullName evidence="11">Neurocan core protein</fullName>
    </submittedName>
</protein>
<keyword evidence="12" id="KW-1185">Reference proteome</keyword>